<organism evidence="6 7">
    <name type="scientific">Streptomyces endophyticus</name>
    <dbReference type="NCBI Taxonomy" id="714166"/>
    <lineage>
        <taxon>Bacteria</taxon>
        <taxon>Bacillati</taxon>
        <taxon>Actinomycetota</taxon>
        <taxon>Actinomycetes</taxon>
        <taxon>Kitasatosporales</taxon>
        <taxon>Streptomycetaceae</taxon>
        <taxon>Streptomyces</taxon>
    </lineage>
</organism>
<evidence type="ECO:0000256" key="3">
    <source>
        <dbReference type="ARBA" id="ARBA00022801"/>
    </source>
</evidence>
<protein>
    <submittedName>
        <fullName evidence="6">Creatininase family protein</fullName>
    </submittedName>
</protein>
<dbReference type="RefSeq" id="WP_326015940.1">
    <property type="nucleotide sequence ID" value="NZ_JAOZYC010000093.1"/>
</dbReference>
<keyword evidence="4" id="KW-0862">Zinc</keyword>
<comment type="caution">
    <text evidence="6">The sequence shown here is derived from an EMBL/GenBank/DDBJ whole genome shotgun (WGS) entry which is preliminary data.</text>
</comment>
<gene>
    <name evidence="6" type="ORF">OKJ99_11790</name>
</gene>
<accession>A0ABU6F2F7</accession>
<dbReference type="Proteomes" id="UP001354931">
    <property type="component" value="Unassembled WGS sequence"/>
</dbReference>
<sequence>MTSPSHRFAELSMAQVKERCSADSVAVLPVGAIEQHGPHLPLITDALVAEAAGAALVEHHGEALDLWLLPTLSYGRSVEHEWSPGTLSLSTGTFAAVLADLGRSVTTAGIRRLVLVNGHGGNTSEIQTMLRDLRRAHGLLTFAVNAFPPPEEDPFAGIEQGQGIHGGAGETSLMLHLRPDLVDMDAAAPRLPRGLNKNTHVRFGGSVSFGWLSDDFGPDGYLGDPTQATADAGRRAFAAMTAQLGEQLAEIARFDFTHHATGPTF</sequence>
<dbReference type="Pfam" id="PF02633">
    <property type="entry name" value="Creatininase"/>
    <property type="match status" value="1"/>
</dbReference>
<reference evidence="6 7" key="1">
    <citation type="submission" date="2022-10" db="EMBL/GenBank/DDBJ databases">
        <authorList>
            <person name="Xie J."/>
            <person name="Shen N."/>
        </authorList>
    </citation>
    <scope>NUCLEOTIDE SEQUENCE [LARGE SCALE GENOMIC DNA]</scope>
    <source>
        <strain evidence="6 7">YIM65594</strain>
    </source>
</reference>
<evidence type="ECO:0000313" key="6">
    <source>
        <dbReference type="EMBL" id="MEB8338178.1"/>
    </source>
</evidence>
<dbReference type="SUPFAM" id="SSF102215">
    <property type="entry name" value="Creatininase"/>
    <property type="match status" value="1"/>
</dbReference>
<dbReference type="PANTHER" id="PTHR35005">
    <property type="entry name" value="3-DEHYDRO-SCYLLO-INOSOSE HYDROLASE"/>
    <property type="match status" value="1"/>
</dbReference>
<name>A0ABU6F2F7_9ACTN</name>
<dbReference type="InterPro" id="IPR024087">
    <property type="entry name" value="Creatininase-like_sf"/>
</dbReference>
<dbReference type="InterPro" id="IPR003785">
    <property type="entry name" value="Creatininase/forma_Hydrolase"/>
</dbReference>
<comment type="cofactor">
    <cofactor evidence="1">
        <name>Zn(2+)</name>
        <dbReference type="ChEBI" id="CHEBI:29105"/>
    </cofactor>
</comment>
<proteinExistence type="inferred from homology"/>
<dbReference type="PANTHER" id="PTHR35005:SF1">
    <property type="entry name" value="2-AMINO-5-FORMYLAMINO-6-RIBOSYLAMINOPYRIMIDIN-4(3H)-ONE 5'-MONOPHOSPHATE DEFORMYLASE"/>
    <property type="match status" value="1"/>
</dbReference>
<keyword evidence="2" id="KW-0479">Metal-binding</keyword>
<keyword evidence="3" id="KW-0378">Hydrolase</keyword>
<evidence type="ECO:0000313" key="7">
    <source>
        <dbReference type="Proteomes" id="UP001354931"/>
    </source>
</evidence>
<dbReference type="EMBL" id="JAOZYC010000093">
    <property type="protein sequence ID" value="MEB8338178.1"/>
    <property type="molecule type" value="Genomic_DNA"/>
</dbReference>
<keyword evidence="7" id="KW-1185">Reference proteome</keyword>
<evidence type="ECO:0000256" key="1">
    <source>
        <dbReference type="ARBA" id="ARBA00001947"/>
    </source>
</evidence>
<dbReference type="Gene3D" id="3.40.50.10310">
    <property type="entry name" value="Creatininase"/>
    <property type="match status" value="1"/>
</dbReference>
<evidence type="ECO:0000256" key="2">
    <source>
        <dbReference type="ARBA" id="ARBA00022723"/>
    </source>
</evidence>
<evidence type="ECO:0000256" key="5">
    <source>
        <dbReference type="ARBA" id="ARBA00024029"/>
    </source>
</evidence>
<comment type="similarity">
    <text evidence="5">Belongs to the creatininase superfamily.</text>
</comment>
<evidence type="ECO:0000256" key="4">
    <source>
        <dbReference type="ARBA" id="ARBA00022833"/>
    </source>
</evidence>